<dbReference type="CDD" id="cd09272">
    <property type="entry name" value="RNase_HI_RT_Ty1"/>
    <property type="match status" value="1"/>
</dbReference>
<dbReference type="AlphaFoldDB" id="A0A6A3AAN5"/>
<comment type="caution">
    <text evidence="5">The sequence shown here is derived from an EMBL/GenBank/DDBJ whole genome shotgun (WGS) entry which is preliminary data.</text>
</comment>
<evidence type="ECO:0000259" key="4">
    <source>
        <dbReference type="Pfam" id="PF07727"/>
    </source>
</evidence>
<dbReference type="GO" id="GO:0016616">
    <property type="term" value="F:oxidoreductase activity, acting on the CH-OH group of donors, NAD or NADP as acceptor"/>
    <property type="evidence" value="ECO:0007669"/>
    <property type="project" value="InterPro"/>
</dbReference>
<dbReference type="InterPro" id="IPR050177">
    <property type="entry name" value="Lipid_A_modif_metabolic_enz"/>
</dbReference>
<dbReference type="EMBL" id="VEPZ02001023">
    <property type="protein sequence ID" value="KAE8701514.1"/>
    <property type="molecule type" value="Genomic_DNA"/>
</dbReference>
<evidence type="ECO:0000259" key="3">
    <source>
        <dbReference type="Pfam" id="PF01073"/>
    </source>
</evidence>
<dbReference type="InterPro" id="IPR013103">
    <property type="entry name" value="RVT_2"/>
</dbReference>
<dbReference type="Gene3D" id="3.40.50.720">
    <property type="entry name" value="NAD(P)-binding Rossmann-like Domain"/>
    <property type="match status" value="1"/>
</dbReference>
<accession>A0A6A3AAN5</accession>
<protein>
    <submittedName>
        <fullName evidence="5">3beta-hydroxysteroid-dehydrogenase/decarboxylase isoform 3</fullName>
    </submittedName>
</protein>
<dbReference type="GO" id="GO:0006694">
    <property type="term" value="P:steroid biosynthetic process"/>
    <property type="evidence" value="ECO:0007669"/>
    <property type="project" value="InterPro"/>
</dbReference>
<name>A0A6A3AAN5_HIBSY</name>
<dbReference type="PANTHER" id="PTHR43245:SF51">
    <property type="entry name" value="SHORT CHAIN DEHYDROGENASE_REDUCTASE FAMILY 42E, MEMBER 2"/>
    <property type="match status" value="1"/>
</dbReference>
<proteinExistence type="inferred from homology"/>
<comment type="similarity">
    <text evidence="1">Belongs to the 3-beta-HSD family.</text>
</comment>
<dbReference type="InterPro" id="IPR036291">
    <property type="entry name" value="NAD(P)-bd_dom_sf"/>
</dbReference>
<evidence type="ECO:0000313" key="6">
    <source>
        <dbReference type="Proteomes" id="UP000436088"/>
    </source>
</evidence>
<gene>
    <name evidence="5" type="ORF">F3Y22_tig00110547pilonHSYRG00082</name>
</gene>
<keyword evidence="2" id="KW-0560">Oxidoreductase</keyword>
<organism evidence="5 6">
    <name type="scientific">Hibiscus syriacus</name>
    <name type="common">Rose of Sharon</name>
    <dbReference type="NCBI Taxonomy" id="106335"/>
    <lineage>
        <taxon>Eukaryota</taxon>
        <taxon>Viridiplantae</taxon>
        <taxon>Streptophyta</taxon>
        <taxon>Embryophyta</taxon>
        <taxon>Tracheophyta</taxon>
        <taxon>Spermatophyta</taxon>
        <taxon>Magnoliopsida</taxon>
        <taxon>eudicotyledons</taxon>
        <taxon>Gunneridae</taxon>
        <taxon>Pentapetalae</taxon>
        <taxon>rosids</taxon>
        <taxon>malvids</taxon>
        <taxon>Malvales</taxon>
        <taxon>Malvaceae</taxon>
        <taxon>Malvoideae</taxon>
        <taxon>Hibiscus</taxon>
    </lineage>
</organism>
<dbReference type="SUPFAM" id="SSF51735">
    <property type="entry name" value="NAD(P)-binding Rossmann-fold domains"/>
    <property type="match status" value="1"/>
</dbReference>
<reference evidence="5" key="1">
    <citation type="submission" date="2019-09" db="EMBL/GenBank/DDBJ databases">
        <title>Draft genome information of white flower Hibiscus syriacus.</title>
        <authorList>
            <person name="Kim Y.-M."/>
        </authorList>
    </citation>
    <scope>NUCLEOTIDE SEQUENCE [LARGE SCALE GENOMIC DNA]</scope>
    <source>
        <strain evidence="5">YM2019G1</strain>
    </source>
</reference>
<dbReference type="InterPro" id="IPR002225">
    <property type="entry name" value="3Beta_OHSteriod_DH/Estase"/>
</dbReference>
<keyword evidence="6" id="KW-1185">Reference proteome</keyword>
<dbReference type="Proteomes" id="UP000436088">
    <property type="component" value="Unassembled WGS sequence"/>
</dbReference>
<evidence type="ECO:0000256" key="2">
    <source>
        <dbReference type="ARBA" id="ARBA00023002"/>
    </source>
</evidence>
<dbReference type="Pfam" id="PF01073">
    <property type="entry name" value="3Beta_HSD"/>
    <property type="match status" value="1"/>
</dbReference>
<feature type="domain" description="Reverse transcriptase Ty1/copia-type" evidence="4">
    <location>
        <begin position="706"/>
        <end position="801"/>
    </location>
</feature>
<dbReference type="PANTHER" id="PTHR43245">
    <property type="entry name" value="BIFUNCTIONAL POLYMYXIN RESISTANCE PROTEIN ARNA"/>
    <property type="match status" value="1"/>
</dbReference>
<feature type="domain" description="3-beta hydroxysteroid dehydrogenase/isomerase" evidence="3">
    <location>
        <begin position="22"/>
        <end position="287"/>
    </location>
</feature>
<sequence length="1188" mass="132742">MVGTTAADDVACGDGNETRTCVVLGGRGFLGRSLVTRLLRLGGWFVRIADSSSHLLQLDRSAASDSILSSALSSGRASFCHVDVRDTSQIIKVTEGAGVVFYMERTDLDTHDIYSCYKIIVQGVKNVINACQECKVRRLIYNSSADVVFDGSKDILVGDESFSCPGNFPDVLIDFNLQAEELIRLANNIDGLATCVLRPSNAFGPGDTWFVPLLVNLAKSGLAKFITGRGENMCDFTYAENVAHAHICAAETLDSRSVSVAGKAFFITNLEPMMFWEFASHILEGLGPFIKVPSWMFAYTLSLLQHTHEESHFRIDKYSPHYIVQLASRTRTFDCSAAQKHLGYSPVIYLEIGNKYNVSLLKFLLISIVRTVGHLLREVKYSEDGVRSTIASFSHLAKDSSFMRDNCLNTIKAVKLLGSGIVKENYSDLGNASQVFEIKLKLKDIRQGMLENNYDFLAWMNRELDEVRGHILGKTPLPAISEAFAEVWREERGRRVVMGDMNEPKLVTNIGHHSVETSALISRGEVLQTSHLSWDNKNQKDNKALLSSSTSSIPIEEVLDVCLTRSQLEILHKMLGTSTSHGSLVVQGTALNTTSDSSNQSAWILDSGAFDHMTVSISSKPRDCSVSEVSPLSSSIDLPIVVSKGTRTCTQHPISRFVSYGNLSKTYKTFVSNVDHVKTPRSVEESLESTEWKRAVMEEMNALKNNGTWEVLNLPEGKKTLSCKWIFTKKFKPDGSIDWHKALLVAKGFTLTYGLDYDETFAPIAKFNTVRVLFSLAINLDWPLTQLDVKNDFLNGELNNEAMTSSEYTQGQTDHTLFYNLDWPSTQLDVKNDFLNGHDQQGVYSGAGKCFDSLTETGMLGSVNDRRFTSGCCSYVWGNLVTWRSKKQSVITRSSAEAEYRALSHGICEGIWIQRLMGELKIPHVRPMKICLAVEKCKENTFMLPCSGFFILLVLSLRKNFYLICSQASAASYCRSLWIWKFISEYLFFAFAPFQAGMKMVRVAIFLYIAKWMLEYYPLDVFVRIALVVAFTAFIVYEQHEPVIDGLGWVLYYGITALEELVRRSLPSFPRSTGHLRPPPRIVVEERRLGISAFRVKLGVPSLALCVTRIMVARIKPFLSEVISKSQTAFIPGRCIRDSTLVAQELVKALGMPVVMVGWIKACVTNPYFSLSSNVRLMGYFKGYKGLR</sequence>
<dbReference type="Pfam" id="PF07727">
    <property type="entry name" value="RVT_2"/>
    <property type="match status" value="1"/>
</dbReference>
<evidence type="ECO:0000256" key="1">
    <source>
        <dbReference type="ARBA" id="ARBA00009219"/>
    </source>
</evidence>
<evidence type="ECO:0000313" key="5">
    <source>
        <dbReference type="EMBL" id="KAE8701514.1"/>
    </source>
</evidence>